<name>A0ABV6LL34_9BACI</name>
<dbReference type="RefSeq" id="WP_377345558.1">
    <property type="nucleotide sequence ID" value="NZ_JBHLTP010000003.1"/>
</dbReference>
<gene>
    <name evidence="2" type="ORF">ACFFGV_05370</name>
</gene>
<evidence type="ECO:0000259" key="1">
    <source>
        <dbReference type="Pfam" id="PF01872"/>
    </source>
</evidence>
<proteinExistence type="predicted"/>
<dbReference type="Proteomes" id="UP001589836">
    <property type="component" value="Unassembled WGS sequence"/>
</dbReference>
<protein>
    <submittedName>
        <fullName evidence="2">Dihydrofolate reductase family protein</fullName>
    </submittedName>
</protein>
<dbReference type="InterPro" id="IPR002734">
    <property type="entry name" value="RibDG_C"/>
</dbReference>
<dbReference type="SUPFAM" id="SSF53597">
    <property type="entry name" value="Dihydrofolate reductase-like"/>
    <property type="match status" value="1"/>
</dbReference>
<dbReference type="EMBL" id="JBHLTP010000003">
    <property type="protein sequence ID" value="MFC0523023.1"/>
    <property type="molecule type" value="Genomic_DNA"/>
</dbReference>
<feature type="domain" description="Bacterial bifunctional deaminase-reductase C-terminal" evidence="1">
    <location>
        <begin position="4"/>
        <end position="162"/>
    </location>
</feature>
<dbReference type="InterPro" id="IPR024072">
    <property type="entry name" value="DHFR-like_dom_sf"/>
</dbReference>
<comment type="caution">
    <text evidence="2">The sequence shown here is derived from an EMBL/GenBank/DDBJ whole genome shotgun (WGS) entry which is preliminary data.</text>
</comment>
<evidence type="ECO:0000313" key="2">
    <source>
        <dbReference type="EMBL" id="MFC0523023.1"/>
    </source>
</evidence>
<reference evidence="2 3" key="1">
    <citation type="submission" date="2024-09" db="EMBL/GenBank/DDBJ databases">
        <authorList>
            <person name="Sun Q."/>
            <person name="Mori K."/>
        </authorList>
    </citation>
    <scope>NUCLEOTIDE SEQUENCE [LARGE SCALE GENOMIC DNA]</scope>
    <source>
        <strain evidence="2 3">NCAIM B.02529</strain>
    </source>
</reference>
<dbReference type="Gene3D" id="3.40.430.10">
    <property type="entry name" value="Dihydrofolate Reductase, subunit A"/>
    <property type="match status" value="1"/>
</dbReference>
<dbReference type="PANTHER" id="PTHR38011:SF11">
    <property type="entry name" value="2,5-DIAMINO-6-RIBOSYLAMINO-4(3H)-PYRIMIDINONE 5'-PHOSPHATE REDUCTASE"/>
    <property type="match status" value="1"/>
</dbReference>
<accession>A0ABV6LL34</accession>
<sequence length="172" mass="19756">MRRIIVYIATSIDGYIATKEHSLDWLFVEDPEGDAGYDAFYNSIDTVVMGSKTFQWIMEHEGDNPYKGKQSYVFTSKTREDTEDVQFIQGDAVSFMKNVQAQEGKDIWLVGGASIIKSLMEHQLVDEFIISIAPIIIGSGIPLFQEMNVEQRMELVDMKRFGSFPQLHYRRK</sequence>
<keyword evidence="3" id="KW-1185">Reference proteome</keyword>
<organism evidence="2 3">
    <name type="scientific">Pontibacillus salicampi</name>
    <dbReference type="NCBI Taxonomy" id="1449801"/>
    <lineage>
        <taxon>Bacteria</taxon>
        <taxon>Bacillati</taxon>
        <taxon>Bacillota</taxon>
        <taxon>Bacilli</taxon>
        <taxon>Bacillales</taxon>
        <taxon>Bacillaceae</taxon>
        <taxon>Pontibacillus</taxon>
    </lineage>
</organism>
<dbReference type="InterPro" id="IPR050765">
    <property type="entry name" value="Riboflavin_Biosynth_HTPR"/>
</dbReference>
<dbReference type="PANTHER" id="PTHR38011">
    <property type="entry name" value="DIHYDROFOLATE REDUCTASE FAMILY PROTEIN (AFU_ORTHOLOGUE AFUA_8G06820)"/>
    <property type="match status" value="1"/>
</dbReference>
<dbReference type="Pfam" id="PF01872">
    <property type="entry name" value="RibD_C"/>
    <property type="match status" value="1"/>
</dbReference>
<evidence type="ECO:0000313" key="3">
    <source>
        <dbReference type="Proteomes" id="UP001589836"/>
    </source>
</evidence>